<keyword evidence="1" id="KW-1133">Transmembrane helix</keyword>
<proteinExistence type="predicted"/>
<feature type="transmembrane region" description="Helical" evidence="1">
    <location>
        <begin position="86"/>
        <end position="103"/>
    </location>
</feature>
<accession>A0AAU9J6C1</accession>
<evidence type="ECO:0000313" key="3">
    <source>
        <dbReference type="Proteomes" id="UP001162131"/>
    </source>
</evidence>
<keyword evidence="3" id="KW-1185">Reference proteome</keyword>
<gene>
    <name evidence="2" type="ORF">BSTOLATCC_MIC18530</name>
</gene>
<sequence>MMRATLESNRRIWKRDEVENNAEYQKSHLNSFYESFKDSVRRNCEMFEVMFKKRMPKIYGVAATASRICEVVWNVWWYAMVCWAELGSYVVWFEVFVLWFGIADEKLREMLHQQL</sequence>
<reference evidence="2" key="1">
    <citation type="submission" date="2021-09" db="EMBL/GenBank/DDBJ databases">
        <authorList>
            <consortium name="AG Swart"/>
            <person name="Singh M."/>
            <person name="Singh A."/>
            <person name="Seah K."/>
            <person name="Emmerich C."/>
        </authorList>
    </citation>
    <scope>NUCLEOTIDE SEQUENCE</scope>
    <source>
        <strain evidence="2">ATCC30299</strain>
    </source>
</reference>
<comment type="caution">
    <text evidence="2">The sequence shown here is derived from an EMBL/GenBank/DDBJ whole genome shotgun (WGS) entry which is preliminary data.</text>
</comment>
<dbReference type="Proteomes" id="UP001162131">
    <property type="component" value="Unassembled WGS sequence"/>
</dbReference>
<keyword evidence="1" id="KW-0472">Membrane</keyword>
<evidence type="ECO:0000313" key="2">
    <source>
        <dbReference type="EMBL" id="CAG9317277.1"/>
    </source>
</evidence>
<protein>
    <submittedName>
        <fullName evidence="2">Uncharacterized protein</fullName>
    </submittedName>
</protein>
<dbReference type="EMBL" id="CAJZBQ010000018">
    <property type="protein sequence ID" value="CAG9317277.1"/>
    <property type="molecule type" value="Genomic_DNA"/>
</dbReference>
<dbReference type="AlphaFoldDB" id="A0AAU9J6C1"/>
<keyword evidence="1" id="KW-0812">Transmembrane</keyword>
<organism evidence="2 3">
    <name type="scientific">Blepharisma stoltei</name>
    <dbReference type="NCBI Taxonomy" id="1481888"/>
    <lineage>
        <taxon>Eukaryota</taxon>
        <taxon>Sar</taxon>
        <taxon>Alveolata</taxon>
        <taxon>Ciliophora</taxon>
        <taxon>Postciliodesmatophora</taxon>
        <taxon>Heterotrichea</taxon>
        <taxon>Heterotrichida</taxon>
        <taxon>Blepharismidae</taxon>
        <taxon>Blepharisma</taxon>
    </lineage>
</organism>
<evidence type="ECO:0000256" key="1">
    <source>
        <dbReference type="SAM" id="Phobius"/>
    </source>
</evidence>
<name>A0AAU9J6C1_9CILI</name>